<dbReference type="EMBL" id="JANPWB010000015">
    <property type="protein sequence ID" value="KAJ1090006.1"/>
    <property type="molecule type" value="Genomic_DNA"/>
</dbReference>
<accession>A0AAV7LEF0</accession>
<reference evidence="1" key="1">
    <citation type="journal article" date="2022" name="bioRxiv">
        <title>Sequencing and chromosome-scale assembly of the giantPleurodeles waltlgenome.</title>
        <authorList>
            <person name="Brown T."/>
            <person name="Elewa A."/>
            <person name="Iarovenko S."/>
            <person name="Subramanian E."/>
            <person name="Araus A.J."/>
            <person name="Petzold A."/>
            <person name="Susuki M."/>
            <person name="Suzuki K.-i.T."/>
            <person name="Hayashi T."/>
            <person name="Toyoda A."/>
            <person name="Oliveira C."/>
            <person name="Osipova E."/>
            <person name="Leigh N.D."/>
            <person name="Simon A."/>
            <person name="Yun M.H."/>
        </authorList>
    </citation>
    <scope>NUCLEOTIDE SEQUENCE</scope>
    <source>
        <strain evidence="1">20211129_DDA</strain>
        <tissue evidence="1">Liver</tissue>
    </source>
</reference>
<organism evidence="1 2">
    <name type="scientific">Pleurodeles waltl</name>
    <name type="common">Iberian ribbed newt</name>
    <dbReference type="NCBI Taxonomy" id="8319"/>
    <lineage>
        <taxon>Eukaryota</taxon>
        <taxon>Metazoa</taxon>
        <taxon>Chordata</taxon>
        <taxon>Craniata</taxon>
        <taxon>Vertebrata</taxon>
        <taxon>Euteleostomi</taxon>
        <taxon>Amphibia</taxon>
        <taxon>Batrachia</taxon>
        <taxon>Caudata</taxon>
        <taxon>Salamandroidea</taxon>
        <taxon>Salamandridae</taxon>
        <taxon>Pleurodelinae</taxon>
        <taxon>Pleurodeles</taxon>
    </lineage>
</organism>
<dbReference type="Proteomes" id="UP001066276">
    <property type="component" value="Chromosome 11"/>
</dbReference>
<sequence length="92" mass="9610">MHRLVPFELRGAPRWCCGPPPLLIAFLTERCQRGLEGTGGVLVRLRGLTEGGGEDGGRRSAKGDATEVVRDLGSLPPVGGFLGRSTSGGVPQ</sequence>
<gene>
    <name evidence="1" type="ORF">NDU88_003146</name>
</gene>
<proteinExistence type="predicted"/>
<keyword evidence="2" id="KW-1185">Reference proteome</keyword>
<dbReference type="AlphaFoldDB" id="A0AAV7LEF0"/>
<name>A0AAV7LEF0_PLEWA</name>
<evidence type="ECO:0000313" key="1">
    <source>
        <dbReference type="EMBL" id="KAJ1090006.1"/>
    </source>
</evidence>
<comment type="caution">
    <text evidence="1">The sequence shown here is derived from an EMBL/GenBank/DDBJ whole genome shotgun (WGS) entry which is preliminary data.</text>
</comment>
<evidence type="ECO:0000313" key="2">
    <source>
        <dbReference type="Proteomes" id="UP001066276"/>
    </source>
</evidence>
<protein>
    <submittedName>
        <fullName evidence="1">Uncharacterized protein</fullName>
    </submittedName>
</protein>